<dbReference type="RefSeq" id="WP_310457926.1">
    <property type="nucleotide sequence ID" value="NZ_JAVKPH010000016.1"/>
</dbReference>
<dbReference type="CDD" id="cd07067">
    <property type="entry name" value="HP_PGM_like"/>
    <property type="match status" value="1"/>
</dbReference>
<dbReference type="InterPro" id="IPR050275">
    <property type="entry name" value="PGM_Phosphatase"/>
</dbReference>
<comment type="caution">
    <text evidence="1">The sequence shown here is derived from an EMBL/GenBank/DDBJ whole genome shotgun (WGS) entry which is preliminary data.</text>
</comment>
<gene>
    <name evidence="1" type="ORF">RGD00_13805</name>
</gene>
<reference evidence="1 2" key="1">
    <citation type="submission" date="2023-09" db="EMBL/GenBank/DDBJ databases">
        <title>Xinfangfangia sedmenti sp. nov., isolated the sedment.</title>
        <authorList>
            <person name="Xu L."/>
        </authorList>
    </citation>
    <scope>NUCLEOTIDE SEQUENCE [LARGE SCALE GENOMIC DNA]</scope>
    <source>
        <strain evidence="1 2">LG-4</strain>
    </source>
</reference>
<organism evidence="1 2">
    <name type="scientific">Ruixingdingia sedimenti</name>
    <dbReference type="NCBI Taxonomy" id="3073604"/>
    <lineage>
        <taxon>Bacteria</taxon>
        <taxon>Pseudomonadati</taxon>
        <taxon>Pseudomonadota</taxon>
        <taxon>Alphaproteobacteria</taxon>
        <taxon>Rhodobacterales</taxon>
        <taxon>Paracoccaceae</taxon>
        <taxon>Ruixingdingia</taxon>
    </lineage>
</organism>
<sequence>MPTPPTRFWWLRHGPTHAPGVIGWSDLPADLSDRGRLARLDAALPADAVLVSSDLRRAVATADAVQARRTRLPHDPALRELHFGTWETLTREEIAARDAAALSAFWGTPGDVPAPGGESWNQLAARVAAATDRLAALHPGRDIVVVAHLGVIVSAIARATGLPPAQAMRQPLDNLSLTETTLTAGRWQAGRINHLP</sequence>
<evidence type="ECO:0000313" key="1">
    <source>
        <dbReference type="EMBL" id="MDR5653688.1"/>
    </source>
</evidence>
<dbReference type="PANTHER" id="PTHR48100:SF1">
    <property type="entry name" value="HISTIDINE PHOSPHATASE FAMILY PROTEIN-RELATED"/>
    <property type="match status" value="1"/>
</dbReference>
<proteinExistence type="predicted"/>
<protein>
    <submittedName>
        <fullName evidence="1">Histidine phosphatase family protein</fullName>
        <ecNumber evidence="1">3.1.3.-</ecNumber>
    </submittedName>
</protein>
<evidence type="ECO:0000313" key="2">
    <source>
        <dbReference type="Proteomes" id="UP001247754"/>
    </source>
</evidence>
<keyword evidence="2" id="KW-1185">Reference proteome</keyword>
<dbReference type="Gene3D" id="3.40.50.1240">
    <property type="entry name" value="Phosphoglycerate mutase-like"/>
    <property type="match status" value="1"/>
</dbReference>
<name>A0ABU1F9X3_9RHOB</name>
<dbReference type="GO" id="GO:0016787">
    <property type="term" value="F:hydrolase activity"/>
    <property type="evidence" value="ECO:0007669"/>
    <property type="project" value="UniProtKB-KW"/>
</dbReference>
<dbReference type="EC" id="3.1.3.-" evidence="1"/>
<dbReference type="InterPro" id="IPR013078">
    <property type="entry name" value="His_Pase_superF_clade-1"/>
</dbReference>
<dbReference type="Pfam" id="PF00300">
    <property type="entry name" value="His_Phos_1"/>
    <property type="match status" value="1"/>
</dbReference>
<dbReference type="PANTHER" id="PTHR48100">
    <property type="entry name" value="BROAD-SPECIFICITY PHOSPHATASE YOR283W-RELATED"/>
    <property type="match status" value="1"/>
</dbReference>
<dbReference type="SMART" id="SM00855">
    <property type="entry name" value="PGAM"/>
    <property type="match status" value="1"/>
</dbReference>
<dbReference type="Proteomes" id="UP001247754">
    <property type="component" value="Unassembled WGS sequence"/>
</dbReference>
<dbReference type="EMBL" id="JAVKPH010000016">
    <property type="protein sequence ID" value="MDR5653688.1"/>
    <property type="molecule type" value="Genomic_DNA"/>
</dbReference>
<keyword evidence="1" id="KW-0378">Hydrolase</keyword>
<dbReference type="SUPFAM" id="SSF53254">
    <property type="entry name" value="Phosphoglycerate mutase-like"/>
    <property type="match status" value="1"/>
</dbReference>
<accession>A0ABU1F9X3</accession>
<dbReference type="InterPro" id="IPR029033">
    <property type="entry name" value="His_PPase_superfam"/>
</dbReference>